<accession>A0ABN8J3P3</accession>
<dbReference type="EMBL" id="OW152820">
    <property type="protein sequence ID" value="CAH2075316.1"/>
    <property type="molecule type" value="Genomic_DNA"/>
</dbReference>
<dbReference type="Proteomes" id="UP000837857">
    <property type="component" value="Chromosome 8"/>
</dbReference>
<feature type="non-terminal residue" evidence="2">
    <location>
        <position position="1"/>
    </location>
</feature>
<feature type="region of interest" description="Disordered" evidence="1">
    <location>
        <begin position="108"/>
        <end position="142"/>
    </location>
</feature>
<reference evidence="2" key="1">
    <citation type="submission" date="2022-03" db="EMBL/GenBank/DDBJ databases">
        <authorList>
            <person name="Martin H S."/>
        </authorList>
    </citation>
    <scope>NUCLEOTIDE SEQUENCE</scope>
</reference>
<proteinExistence type="predicted"/>
<evidence type="ECO:0000256" key="1">
    <source>
        <dbReference type="SAM" id="MobiDB-lite"/>
    </source>
</evidence>
<keyword evidence="3" id="KW-1185">Reference proteome</keyword>
<organism evidence="2 3">
    <name type="scientific">Iphiclides podalirius</name>
    <name type="common">scarce swallowtail</name>
    <dbReference type="NCBI Taxonomy" id="110791"/>
    <lineage>
        <taxon>Eukaryota</taxon>
        <taxon>Metazoa</taxon>
        <taxon>Ecdysozoa</taxon>
        <taxon>Arthropoda</taxon>
        <taxon>Hexapoda</taxon>
        <taxon>Insecta</taxon>
        <taxon>Pterygota</taxon>
        <taxon>Neoptera</taxon>
        <taxon>Endopterygota</taxon>
        <taxon>Lepidoptera</taxon>
        <taxon>Glossata</taxon>
        <taxon>Ditrysia</taxon>
        <taxon>Papilionoidea</taxon>
        <taxon>Papilionidae</taxon>
        <taxon>Papilioninae</taxon>
        <taxon>Iphiclides</taxon>
    </lineage>
</organism>
<sequence>MKIDHSVEITDRQLDRYQSKPQLAQAHASLAAYSEIYLRTEIVTTLCDGDTTRQFKDVTTDKLSIHNFKSSKPSSEFIVSSTTKFSPISSGNETLQQKSLVNTTACNGHDLTQRGRSNLSPSTRLSSAPVRIAHPPEVHFTS</sequence>
<gene>
    <name evidence="2" type="ORF">IPOD504_LOCUS16686</name>
</gene>
<protein>
    <submittedName>
        <fullName evidence="2">Uncharacterized protein</fullName>
    </submittedName>
</protein>
<name>A0ABN8J3P3_9NEOP</name>
<evidence type="ECO:0000313" key="3">
    <source>
        <dbReference type="Proteomes" id="UP000837857"/>
    </source>
</evidence>
<feature type="compositionally biased region" description="Polar residues" evidence="1">
    <location>
        <begin position="114"/>
        <end position="126"/>
    </location>
</feature>
<evidence type="ECO:0000313" key="2">
    <source>
        <dbReference type="EMBL" id="CAH2075316.1"/>
    </source>
</evidence>